<dbReference type="PANTHER" id="PTHR35848:SF9">
    <property type="entry name" value="SLL1358 PROTEIN"/>
    <property type="match status" value="1"/>
</dbReference>
<feature type="domain" description="Cupin type-1" evidence="3">
    <location>
        <begin position="216"/>
        <end position="358"/>
    </location>
</feature>
<dbReference type="Pfam" id="PF00190">
    <property type="entry name" value="Cupin_1"/>
    <property type="match status" value="2"/>
</dbReference>
<feature type="signal peptide" evidence="2">
    <location>
        <begin position="1"/>
        <end position="21"/>
    </location>
</feature>
<sequence length="382" mass="41721">MKFLDTFAAAVLVCLFSNASTQNSPKYYQKWSEVEPEHFPGGTYKYSNIETFPDSDAISANLVTLYPGGLREMHWHTATEWAYVLNGTCRATVIESSRDSMAETWDYATGDVWYIRPNEAHVVQGLRDGCTYLAGYSNATFDDKLASSLSSWLSTVTRDVVCDSLGLTPADVTADLASMTHPRMITLGPVPNTSLAEYRVSVSRPPRLLVKNSHRFELALSTPHSATDGGFVQEASKATFPISQDMSGSLLEVDPGGMLQLHWHTTQNEWQFVINGSVQAGVFTGPGQHEESLLGPGDIGCAPISSGHYIRNPTQETAFLILMYDDGEFSSIDLPWVIGNVPPQITASCMDTSVAFAENMHGTGPKVIPYGGTQQFTIQDPV</sequence>
<evidence type="ECO:0000313" key="4">
    <source>
        <dbReference type="EMBL" id="KAK9902796.1"/>
    </source>
</evidence>
<reference evidence="4 5" key="1">
    <citation type="journal article" date="2024" name="Nat. Commun.">
        <title>Phylogenomics reveals the evolutionary origins of lichenization in chlorophyte algae.</title>
        <authorList>
            <person name="Puginier C."/>
            <person name="Libourel C."/>
            <person name="Otte J."/>
            <person name="Skaloud P."/>
            <person name="Haon M."/>
            <person name="Grisel S."/>
            <person name="Petersen M."/>
            <person name="Berrin J.G."/>
            <person name="Delaux P.M."/>
            <person name="Dal Grande F."/>
            <person name="Keller J."/>
        </authorList>
    </citation>
    <scope>NUCLEOTIDE SEQUENCE [LARGE SCALE GENOMIC DNA]</scope>
    <source>
        <strain evidence="4 5">SAG 216-7</strain>
    </source>
</reference>
<dbReference type="SUPFAM" id="SSF51182">
    <property type="entry name" value="RmlC-like cupins"/>
    <property type="match status" value="1"/>
</dbReference>
<protein>
    <recommendedName>
        <fullName evidence="3">Cupin type-1 domain-containing protein</fullName>
    </recommendedName>
</protein>
<dbReference type="EMBL" id="JALJOT010000015">
    <property type="protein sequence ID" value="KAK9902796.1"/>
    <property type="molecule type" value="Genomic_DNA"/>
</dbReference>
<evidence type="ECO:0000313" key="5">
    <source>
        <dbReference type="Proteomes" id="UP001491310"/>
    </source>
</evidence>
<keyword evidence="2" id="KW-0732">Signal</keyword>
<keyword evidence="5" id="KW-1185">Reference proteome</keyword>
<feature type="chain" id="PRO_5047483009" description="Cupin type-1 domain-containing protein" evidence="2">
    <location>
        <begin position="22"/>
        <end position="382"/>
    </location>
</feature>
<evidence type="ECO:0000256" key="2">
    <source>
        <dbReference type="SAM" id="SignalP"/>
    </source>
</evidence>
<feature type="domain" description="Cupin type-1" evidence="3">
    <location>
        <begin position="33"/>
        <end position="173"/>
    </location>
</feature>
<dbReference type="InterPro" id="IPR006045">
    <property type="entry name" value="Cupin_1"/>
</dbReference>
<dbReference type="Proteomes" id="UP001491310">
    <property type="component" value="Unassembled WGS sequence"/>
</dbReference>
<evidence type="ECO:0000256" key="1">
    <source>
        <dbReference type="ARBA" id="ARBA00022723"/>
    </source>
</evidence>
<gene>
    <name evidence="4" type="ORF">WJX75_006293</name>
</gene>
<dbReference type="InterPro" id="IPR014710">
    <property type="entry name" value="RmlC-like_jellyroll"/>
</dbReference>
<proteinExistence type="predicted"/>
<dbReference type="InterPro" id="IPR011051">
    <property type="entry name" value="RmlC_Cupin_sf"/>
</dbReference>
<dbReference type="InterPro" id="IPR051610">
    <property type="entry name" value="GPI/OXD"/>
</dbReference>
<dbReference type="PANTHER" id="PTHR35848">
    <property type="entry name" value="OXALATE-BINDING PROTEIN"/>
    <property type="match status" value="1"/>
</dbReference>
<dbReference type="SMART" id="SM00835">
    <property type="entry name" value="Cupin_1"/>
    <property type="match status" value="2"/>
</dbReference>
<evidence type="ECO:0000259" key="3">
    <source>
        <dbReference type="SMART" id="SM00835"/>
    </source>
</evidence>
<dbReference type="Gene3D" id="2.60.120.10">
    <property type="entry name" value="Jelly Rolls"/>
    <property type="match status" value="2"/>
</dbReference>
<organism evidence="4 5">
    <name type="scientific">Coccomyxa subellipsoidea</name>
    <dbReference type="NCBI Taxonomy" id="248742"/>
    <lineage>
        <taxon>Eukaryota</taxon>
        <taxon>Viridiplantae</taxon>
        <taxon>Chlorophyta</taxon>
        <taxon>core chlorophytes</taxon>
        <taxon>Trebouxiophyceae</taxon>
        <taxon>Trebouxiophyceae incertae sedis</taxon>
        <taxon>Coccomyxaceae</taxon>
        <taxon>Coccomyxa</taxon>
    </lineage>
</organism>
<keyword evidence="1" id="KW-0479">Metal-binding</keyword>
<name>A0ABR2YDD5_9CHLO</name>
<accession>A0ABR2YDD5</accession>
<comment type="caution">
    <text evidence="4">The sequence shown here is derived from an EMBL/GenBank/DDBJ whole genome shotgun (WGS) entry which is preliminary data.</text>
</comment>